<organism evidence="2 3">
    <name type="scientific">Limnospira platensis NIES-46</name>
    <dbReference type="NCBI Taxonomy" id="1236695"/>
    <lineage>
        <taxon>Bacteria</taxon>
        <taxon>Bacillati</taxon>
        <taxon>Cyanobacteriota</taxon>
        <taxon>Cyanophyceae</taxon>
        <taxon>Oscillatoriophycideae</taxon>
        <taxon>Oscillatoriales</taxon>
        <taxon>Sirenicapillariaceae</taxon>
        <taxon>Limnospira</taxon>
    </lineage>
</organism>
<evidence type="ECO:0000313" key="2">
    <source>
        <dbReference type="EMBL" id="GCE96731.1"/>
    </source>
</evidence>
<sequence length="83" mass="9359">MTSSSKDYFVVRQAKEKRKKKLLAIISVVSFGGSMLFGAVVTIRQAMRTPQAQPETISVEDSLQQQPEGYELVLQREPENRMA</sequence>
<dbReference type="Proteomes" id="UP000326169">
    <property type="component" value="Unassembled WGS sequence"/>
</dbReference>
<dbReference type="EMBL" id="BIMW01000257">
    <property type="protein sequence ID" value="GCE96731.1"/>
    <property type="molecule type" value="Genomic_DNA"/>
</dbReference>
<dbReference type="RefSeq" id="WP_006615918.1">
    <property type="nucleotide sequence ID" value="NZ_BIMW01000257.1"/>
</dbReference>
<keyword evidence="1" id="KW-0472">Membrane</keyword>
<keyword evidence="1" id="KW-1133">Transmembrane helix</keyword>
<comment type="caution">
    <text evidence="2">The sequence shown here is derived from an EMBL/GenBank/DDBJ whole genome shotgun (WGS) entry which is preliminary data.</text>
</comment>
<keyword evidence="3" id="KW-1185">Reference proteome</keyword>
<gene>
    <name evidence="2" type="ORF">NIES46_48040</name>
</gene>
<dbReference type="GeneID" id="301685941"/>
<protein>
    <submittedName>
        <fullName evidence="2">Uncharacterized protein</fullName>
    </submittedName>
</protein>
<feature type="transmembrane region" description="Helical" evidence="1">
    <location>
        <begin position="22"/>
        <end position="43"/>
    </location>
</feature>
<evidence type="ECO:0000313" key="3">
    <source>
        <dbReference type="Proteomes" id="UP000326169"/>
    </source>
</evidence>
<proteinExistence type="predicted"/>
<reference evidence="2 3" key="1">
    <citation type="journal article" date="2019" name="J Genomics">
        <title>The Draft Genome of a Hydrogen-producing Cyanobacterium, Arthrospira platensis NIES-46.</title>
        <authorList>
            <person name="Suzuki S."/>
            <person name="Yamaguchi H."/>
            <person name="Kawachi M."/>
        </authorList>
    </citation>
    <scope>NUCLEOTIDE SEQUENCE [LARGE SCALE GENOMIC DNA]</scope>
    <source>
        <strain evidence="2 3">NIES-46</strain>
    </source>
</reference>
<evidence type="ECO:0000256" key="1">
    <source>
        <dbReference type="SAM" id="Phobius"/>
    </source>
</evidence>
<accession>A0A5M3TF28</accession>
<name>A0A5M3TF28_LIMPL</name>
<keyword evidence="1" id="KW-0812">Transmembrane</keyword>